<reference evidence="1" key="1">
    <citation type="submission" date="2021-06" db="EMBL/GenBank/DDBJ databases">
        <authorList>
            <person name="Kallberg Y."/>
            <person name="Tangrot J."/>
            <person name="Rosling A."/>
        </authorList>
    </citation>
    <scope>NUCLEOTIDE SEQUENCE</scope>
    <source>
        <strain evidence="1">MA461A</strain>
    </source>
</reference>
<organism evidence="1 2">
    <name type="scientific">Racocetra persica</name>
    <dbReference type="NCBI Taxonomy" id="160502"/>
    <lineage>
        <taxon>Eukaryota</taxon>
        <taxon>Fungi</taxon>
        <taxon>Fungi incertae sedis</taxon>
        <taxon>Mucoromycota</taxon>
        <taxon>Glomeromycotina</taxon>
        <taxon>Glomeromycetes</taxon>
        <taxon>Diversisporales</taxon>
        <taxon>Gigasporaceae</taxon>
        <taxon>Racocetra</taxon>
    </lineage>
</organism>
<accession>A0ACA9RVK3</accession>
<dbReference type="Proteomes" id="UP000789920">
    <property type="component" value="Unassembled WGS sequence"/>
</dbReference>
<comment type="caution">
    <text evidence="1">The sequence shown here is derived from an EMBL/GenBank/DDBJ whole genome shotgun (WGS) entry which is preliminary data.</text>
</comment>
<feature type="non-terminal residue" evidence="1">
    <location>
        <position position="1"/>
    </location>
</feature>
<evidence type="ECO:0000313" key="2">
    <source>
        <dbReference type="Proteomes" id="UP000789920"/>
    </source>
</evidence>
<name>A0ACA9RVK3_9GLOM</name>
<dbReference type="EMBL" id="CAJVQC010069693">
    <property type="protein sequence ID" value="CAG8809097.1"/>
    <property type="molecule type" value="Genomic_DNA"/>
</dbReference>
<gene>
    <name evidence="1" type="ORF">RPERSI_LOCUS22787</name>
</gene>
<sequence length="75" mass="8972">EEEIEYTEEILQKVREFEILLEEFDQKALRAYNAYMDLNSILSPDMEIVIDLPKHIDRHAIHRLTGLPYAKQQRT</sequence>
<evidence type="ECO:0000313" key="1">
    <source>
        <dbReference type="EMBL" id="CAG8809097.1"/>
    </source>
</evidence>
<protein>
    <submittedName>
        <fullName evidence="1">23694_t:CDS:1</fullName>
    </submittedName>
</protein>
<keyword evidence="2" id="KW-1185">Reference proteome</keyword>
<proteinExistence type="predicted"/>